<protein>
    <submittedName>
        <fullName evidence="1">Uncharacterized protein</fullName>
    </submittedName>
</protein>
<name>A0A412AV37_9FIRM</name>
<dbReference type="EMBL" id="QRTC01000057">
    <property type="protein sequence ID" value="RGQ36151.1"/>
    <property type="molecule type" value="Genomic_DNA"/>
</dbReference>
<gene>
    <name evidence="1" type="ORF">DWY99_11860</name>
</gene>
<sequence>MFPLRFCSGDGCYVGKADRKKCFPAYCLKSKNSDRIQRPLRAKPAGNLSGTAGGICPPVLLLRKRACRE</sequence>
<organism evidence="1 2">
    <name type="scientific">[Clostridium] leptum</name>
    <dbReference type="NCBI Taxonomy" id="1535"/>
    <lineage>
        <taxon>Bacteria</taxon>
        <taxon>Bacillati</taxon>
        <taxon>Bacillota</taxon>
        <taxon>Clostridia</taxon>
        <taxon>Eubacteriales</taxon>
        <taxon>Oscillospiraceae</taxon>
        <taxon>Oscillospiraceae incertae sedis</taxon>
    </lineage>
</organism>
<evidence type="ECO:0000313" key="1">
    <source>
        <dbReference type="EMBL" id="RGQ36151.1"/>
    </source>
</evidence>
<dbReference type="Proteomes" id="UP000284751">
    <property type="component" value="Unassembled WGS sequence"/>
</dbReference>
<reference evidence="1 2" key="1">
    <citation type="submission" date="2018-08" db="EMBL/GenBank/DDBJ databases">
        <title>A genome reference for cultivated species of the human gut microbiota.</title>
        <authorList>
            <person name="Zou Y."/>
            <person name="Xue W."/>
            <person name="Luo G."/>
        </authorList>
    </citation>
    <scope>NUCLEOTIDE SEQUENCE [LARGE SCALE GENOMIC DNA]</scope>
    <source>
        <strain evidence="1 2">AF28-26</strain>
    </source>
</reference>
<evidence type="ECO:0000313" key="2">
    <source>
        <dbReference type="Proteomes" id="UP000284751"/>
    </source>
</evidence>
<accession>A0A412AV37</accession>
<dbReference type="AlphaFoldDB" id="A0A412AV37"/>
<comment type="caution">
    <text evidence="1">The sequence shown here is derived from an EMBL/GenBank/DDBJ whole genome shotgun (WGS) entry which is preliminary data.</text>
</comment>
<proteinExistence type="predicted"/>